<comment type="caution">
    <text evidence="3">The sequence shown here is derived from an EMBL/GenBank/DDBJ whole genome shotgun (WGS) entry which is preliminary data.</text>
</comment>
<organism evidence="3 4">
    <name type="scientific">Corynebacterium freneyi</name>
    <dbReference type="NCBI Taxonomy" id="134034"/>
    <lineage>
        <taxon>Bacteria</taxon>
        <taxon>Bacillati</taxon>
        <taxon>Actinomycetota</taxon>
        <taxon>Actinomycetes</taxon>
        <taxon>Mycobacteriales</taxon>
        <taxon>Corynebacteriaceae</taxon>
        <taxon>Corynebacterium</taxon>
    </lineage>
</organism>
<evidence type="ECO:0000313" key="4">
    <source>
        <dbReference type="Proteomes" id="UP001519305"/>
    </source>
</evidence>
<keyword evidence="4" id="KW-1185">Reference proteome</keyword>
<evidence type="ECO:0000259" key="2">
    <source>
        <dbReference type="Pfam" id="PF11575"/>
    </source>
</evidence>
<dbReference type="InterPro" id="IPR024726">
    <property type="entry name" value="FhuF_C"/>
</dbReference>
<feature type="domain" description="Ferric siderophore reductase C-terminal" evidence="2">
    <location>
        <begin position="278"/>
        <end position="298"/>
    </location>
</feature>
<evidence type="ECO:0000313" key="3">
    <source>
        <dbReference type="EMBL" id="MBP2332981.1"/>
    </source>
</evidence>
<evidence type="ECO:0000256" key="1">
    <source>
        <dbReference type="SAM" id="MobiDB-lite"/>
    </source>
</evidence>
<sequence length="311" mass="32390">MTDGTDGIDGTVPANTGPVPEPAREYARTLAEIPRLTAEVNAHDGARWWAGEDARTLLADDGDFLRARIDAGRALFPMPDAAAKGPDGAGDQRFQTQLWWYSTCNSWLGPAAASIVVQGRAPSAEWAGLTVFERDDYWLGFASDSFVDVGADDGVEPGDPAMADAVRAYGRALGELVAPVVAAMEEELGVRPAPSWAIVADGLAGAAVAAGNEVMEPWAGALIGAWLVEGLGEVARVPAPRFVDVVAGAGADGVVATDLAAAADGAVADFDVVTHVERSSCCMIFHCPDADLCVSCPRRSAEERRALWAGA</sequence>
<feature type="region of interest" description="Disordered" evidence="1">
    <location>
        <begin position="1"/>
        <end position="22"/>
    </location>
</feature>
<gene>
    <name evidence="3" type="ORF">JOF33_001680</name>
</gene>
<protein>
    <recommendedName>
        <fullName evidence="2">Ferric siderophore reductase C-terminal domain-containing protein</fullName>
    </recommendedName>
</protein>
<name>A0ABS4U945_9CORY</name>
<dbReference type="RefSeq" id="WP_209653513.1">
    <property type="nucleotide sequence ID" value="NZ_CP047357.1"/>
</dbReference>
<dbReference type="EMBL" id="JAGINY010000001">
    <property type="protein sequence ID" value="MBP2332981.1"/>
    <property type="molecule type" value="Genomic_DNA"/>
</dbReference>
<reference evidence="3 4" key="1">
    <citation type="submission" date="2021-03" db="EMBL/GenBank/DDBJ databases">
        <title>Sequencing the genomes of 1000 actinobacteria strains.</title>
        <authorList>
            <person name="Klenk H.-P."/>
        </authorList>
    </citation>
    <scope>NUCLEOTIDE SEQUENCE [LARGE SCALE GENOMIC DNA]</scope>
    <source>
        <strain evidence="3 4">DSM 44506</strain>
    </source>
</reference>
<dbReference type="Proteomes" id="UP001519305">
    <property type="component" value="Unassembled WGS sequence"/>
</dbReference>
<proteinExistence type="predicted"/>
<accession>A0ABS4U945</accession>
<dbReference type="Pfam" id="PF11575">
    <property type="entry name" value="FhuF_C"/>
    <property type="match status" value="1"/>
</dbReference>